<name>A0A8J5TNT6_HOMAM</name>
<dbReference type="PROSITE" id="PS50940">
    <property type="entry name" value="CHIT_BIND_II"/>
    <property type="match status" value="3"/>
</dbReference>
<dbReference type="Proteomes" id="UP000747542">
    <property type="component" value="Unassembled WGS sequence"/>
</dbReference>
<organism evidence="2 3">
    <name type="scientific">Homarus americanus</name>
    <name type="common">American lobster</name>
    <dbReference type="NCBI Taxonomy" id="6706"/>
    <lineage>
        <taxon>Eukaryota</taxon>
        <taxon>Metazoa</taxon>
        <taxon>Ecdysozoa</taxon>
        <taxon>Arthropoda</taxon>
        <taxon>Crustacea</taxon>
        <taxon>Multicrustacea</taxon>
        <taxon>Malacostraca</taxon>
        <taxon>Eumalacostraca</taxon>
        <taxon>Eucarida</taxon>
        <taxon>Decapoda</taxon>
        <taxon>Pleocyemata</taxon>
        <taxon>Astacidea</taxon>
        <taxon>Nephropoidea</taxon>
        <taxon>Nephropidae</taxon>
        <taxon>Homarus</taxon>
    </lineage>
</organism>
<dbReference type="GO" id="GO:0005576">
    <property type="term" value="C:extracellular region"/>
    <property type="evidence" value="ECO:0007669"/>
    <property type="project" value="InterPro"/>
</dbReference>
<proteinExistence type="predicted"/>
<evidence type="ECO:0000313" key="3">
    <source>
        <dbReference type="Proteomes" id="UP000747542"/>
    </source>
</evidence>
<dbReference type="SUPFAM" id="SSF57625">
    <property type="entry name" value="Invertebrate chitin-binding proteins"/>
    <property type="match status" value="2"/>
</dbReference>
<dbReference type="InterPro" id="IPR002557">
    <property type="entry name" value="Chitin-bd_dom"/>
</dbReference>
<sequence>LPYPQAALASAQLCVPDCTNMHEGDKVMDPTNCLRFYYCSDPDNNGHPVPSSEPITCPEGFYFNPSPYVKDCDKVDPDKDYCTGLCDPCAIECKEPGTLLPFPRDCHKYLVCLGNNPEPLEINCPDDKPFFDYKTDLCSDDNSLCYNLCDPCKVLCVKKGKVLDPHNCKGYYYCDPPQVAPFECPAGEVFNAQDLVCEASSSGNCTNICEVGLL</sequence>
<feature type="non-terminal residue" evidence="2">
    <location>
        <position position="214"/>
    </location>
</feature>
<keyword evidence="3" id="KW-1185">Reference proteome</keyword>
<comment type="caution">
    <text evidence="2">The sequence shown here is derived from an EMBL/GenBank/DDBJ whole genome shotgun (WGS) entry which is preliminary data.</text>
</comment>
<dbReference type="AlphaFoldDB" id="A0A8J5TNT6"/>
<evidence type="ECO:0000259" key="1">
    <source>
        <dbReference type="PROSITE" id="PS50940"/>
    </source>
</evidence>
<gene>
    <name evidence="2" type="ORF">Hamer_G020978</name>
</gene>
<accession>A0A8J5TNT6</accession>
<dbReference type="EMBL" id="JAHLQT010004117">
    <property type="protein sequence ID" value="KAG7176132.1"/>
    <property type="molecule type" value="Genomic_DNA"/>
</dbReference>
<feature type="domain" description="Chitin-binding type-2" evidence="1">
    <location>
        <begin position="90"/>
        <end position="147"/>
    </location>
</feature>
<dbReference type="Pfam" id="PF01607">
    <property type="entry name" value="CBM_14"/>
    <property type="match status" value="2"/>
</dbReference>
<feature type="domain" description="Chitin-binding type-2" evidence="1">
    <location>
        <begin position="15"/>
        <end position="84"/>
    </location>
</feature>
<dbReference type="Gene3D" id="2.170.140.10">
    <property type="entry name" value="Chitin binding domain"/>
    <property type="match status" value="1"/>
</dbReference>
<protein>
    <submittedName>
        <fullName evidence="2">Putative Chitin binding Peritrophin-A domain-containing protein 19</fullName>
    </submittedName>
</protein>
<dbReference type="InterPro" id="IPR036508">
    <property type="entry name" value="Chitin-bd_dom_sf"/>
</dbReference>
<dbReference type="GO" id="GO:0008061">
    <property type="term" value="F:chitin binding"/>
    <property type="evidence" value="ECO:0007669"/>
    <property type="project" value="InterPro"/>
</dbReference>
<evidence type="ECO:0000313" key="2">
    <source>
        <dbReference type="EMBL" id="KAG7176132.1"/>
    </source>
</evidence>
<feature type="domain" description="Chitin-binding type-2" evidence="1">
    <location>
        <begin position="153"/>
        <end position="207"/>
    </location>
</feature>
<reference evidence="2" key="1">
    <citation type="journal article" date="2021" name="Sci. Adv.">
        <title>The American lobster genome reveals insights on longevity, neural, and immune adaptations.</title>
        <authorList>
            <person name="Polinski J.M."/>
            <person name="Zimin A.V."/>
            <person name="Clark K.F."/>
            <person name="Kohn A.B."/>
            <person name="Sadowski N."/>
            <person name="Timp W."/>
            <person name="Ptitsyn A."/>
            <person name="Khanna P."/>
            <person name="Romanova D.Y."/>
            <person name="Williams P."/>
            <person name="Greenwood S.J."/>
            <person name="Moroz L.L."/>
            <person name="Walt D.R."/>
            <person name="Bodnar A.G."/>
        </authorList>
    </citation>
    <scope>NUCLEOTIDE SEQUENCE</scope>
    <source>
        <strain evidence="2">GMGI-L3</strain>
    </source>
</reference>
<dbReference type="SMART" id="SM00494">
    <property type="entry name" value="ChtBD2"/>
    <property type="match status" value="3"/>
</dbReference>